<keyword evidence="2" id="KW-0813">Transport</keyword>
<organism evidence="3 4">
    <name type="scientific">Tilletiaria anomala (strain ATCC 24038 / CBS 436.72 / UBC 951)</name>
    <dbReference type="NCBI Taxonomy" id="1037660"/>
    <lineage>
        <taxon>Eukaryota</taxon>
        <taxon>Fungi</taxon>
        <taxon>Dikarya</taxon>
        <taxon>Basidiomycota</taxon>
        <taxon>Ustilaginomycotina</taxon>
        <taxon>Exobasidiomycetes</taxon>
        <taxon>Georgefischeriales</taxon>
        <taxon>Tilletiariaceae</taxon>
        <taxon>Tilletiaria</taxon>
    </lineage>
</organism>
<evidence type="ECO:0008006" key="5">
    <source>
        <dbReference type="Google" id="ProtNLM"/>
    </source>
</evidence>
<dbReference type="HOGENOM" id="CLU_1327199_0_0_1"/>
<protein>
    <recommendedName>
        <fullName evidence="5">ABC transporter family G domain-containing protein</fullName>
    </recommendedName>
</protein>
<dbReference type="InParanoid" id="A0A066VKX7"/>
<dbReference type="InterPro" id="IPR052215">
    <property type="entry name" value="Plant_ABCG"/>
</dbReference>
<comment type="caution">
    <text evidence="3">The sequence shown here is derived from an EMBL/GenBank/DDBJ whole genome shotgun (WGS) entry which is preliminary data.</text>
</comment>
<dbReference type="RefSeq" id="XP_013240959.1">
    <property type="nucleotide sequence ID" value="XM_013385505.1"/>
</dbReference>
<dbReference type="STRING" id="1037660.A0A066VKX7"/>
<dbReference type="Proteomes" id="UP000027361">
    <property type="component" value="Unassembled WGS sequence"/>
</dbReference>
<reference evidence="3 4" key="1">
    <citation type="submission" date="2014-05" db="EMBL/GenBank/DDBJ databases">
        <title>Draft genome sequence of a rare smut relative, Tilletiaria anomala UBC 951.</title>
        <authorList>
            <consortium name="DOE Joint Genome Institute"/>
            <person name="Toome M."/>
            <person name="Kuo A."/>
            <person name="Henrissat B."/>
            <person name="Lipzen A."/>
            <person name="Tritt A."/>
            <person name="Yoshinaga Y."/>
            <person name="Zane M."/>
            <person name="Barry K."/>
            <person name="Grigoriev I.V."/>
            <person name="Spatafora J.W."/>
            <person name="Aimea M.C."/>
        </authorList>
    </citation>
    <scope>NUCLEOTIDE SEQUENCE [LARGE SCALE GENOMIC DNA]</scope>
    <source>
        <strain evidence="3 4">UBC 951</strain>
    </source>
</reference>
<dbReference type="AlphaFoldDB" id="A0A066VKX7"/>
<name>A0A066VKX7_TILAU</name>
<dbReference type="InterPro" id="IPR027417">
    <property type="entry name" value="P-loop_NTPase"/>
</dbReference>
<proteinExistence type="inferred from homology"/>
<dbReference type="OrthoDB" id="66620at2759"/>
<gene>
    <name evidence="3" type="ORF">K437DRAFT_259126</name>
</gene>
<accession>A0A066VKX7</accession>
<sequence>MLYWTCSPSKRLYDSRSSTLALAQAFQLTNETVANPGILGVAGNRIGMPNSRGISSGQKRCPTVANGFVACPQRLFLDEPISGLNSASGFEAMPAIKRVAQQKGIIVIVTMYSPAWHTFSLFDSTLLLASGKIMFYGKPSEVAPYFSDLDHLCPSHTYPANHMMRIIKADIGQSGADCEHIAAADRVIKRGTQNSFALAWQRHAESL</sequence>
<evidence type="ECO:0000313" key="4">
    <source>
        <dbReference type="Proteomes" id="UP000027361"/>
    </source>
</evidence>
<comment type="similarity">
    <text evidence="1">Belongs to the ABC transporter superfamily. ABCG family. Eye pigment precursor importer (TC 3.A.1.204) subfamily.</text>
</comment>
<dbReference type="Gene3D" id="3.40.50.300">
    <property type="entry name" value="P-loop containing nucleotide triphosphate hydrolases"/>
    <property type="match status" value="1"/>
</dbReference>
<dbReference type="SUPFAM" id="SSF52540">
    <property type="entry name" value="P-loop containing nucleoside triphosphate hydrolases"/>
    <property type="match status" value="1"/>
</dbReference>
<dbReference type="PANTHER" id="PTHR48042">
    <property type="entry name" value="ABC TRANSPORTER G FAMILY MEMBER 11"/>
    <property type="match status" value="1"/>
</dbReference>
<dbReference type="PANTHER" id="PTHR48042:SF19">
    <property type="entry name" value="OS09G0472100 PROTEIN"/>
    <property type="match status" value="1"/>
</dbReference>
<evidence type="ECO:0000256" key="1">
    <source>
        <dbReference type="ARBA" id="ARBA00005814"/>
    </source>
</evidence>
<evidence type="ECO:0000256" key="2">
    <source>
        <dbReference type="ARBA" id="ARBA00022448"/>
    </source>
</evidence>
<dbReference type="GeneID" id="25265166"/>
<evidence type="ECO:0000313" key="3">
    <source>
        <dbReference type="EMBL" id="KDN39235.1"/>
    </source>
</evidence>
<keyword evidence="4" id="KW-1185">Reference proteome</keyword>
<dbReference type="EMBL" id="JMSN01000107">
    <property type="protein sequence ID" value="KDN39235.1"/>
    <property type="molecule type" value="Genomic_DNA"/>
</dbReference>